<protein>
    <recommendedName>
        <fullName evidence="3">ARM repeat-containing protein</fullName>
    </recommendedName>
</protein>
<accession>A0A0J0XQQ6</accession>
<dbReference type="SUPFAM" id="SSF48371">
    <property type="entry name" value="ARM repeat"/>
    <property type="match status" value="1"/>
</dbReference>
<reference evidence="1 2" key="1">
    <citation type="submission" date="2015-03" db="EMBL/GenBank/DDBJ databases">
        <title>Genomics and transcriptomics of the oil-accumulating basidiomycete yeast T. oleaginosus allow insights into substrate utilization and the diverse evolutionary trajectories of mating systems in fungi.</title>
        <authorList>
            <consortium name="DOE Joint Genome Institute"/>
            <person name="Kourist R."/>
            <person name="Kracht O."/>
            <person name="Bracharz F."/>
            <person name="Lipzen A."/>
            <person name="Nolan M."/>
            <person name="Ohm R."/>
            <person name="Grigoriev I."/>
            <person name="Sun S."/>
            <person name="Heitman J."/>
            <person name="Bruck T."/>
            <person name="Nowrousian M."/>
        </authorList>
    </citation>
    <scope>NUCLEOTIDE SEQUENCE [LARGE SCALE GENOMIC DNA]</scope>
    <source>
        <strain evidence="1 2">IBC0246</strain>
    </source>
</reference>
<evidence type="ECO:0000313" key="1">
    <source>
        <dbReference type="EMBL" id="KLT43413.1"/>
    </source>
</evidence>
<evidence type="ECO:0000313" key="2">
    <source>
        <dbReference type="Proteomes" id="UP000053611"/>
    </source>
</evidence>
<dbReference type="InterPro" id="IPR016024">
    <property type="entry name" value="ARM-type_fold"/>
</dbReference>
<proteinExistence type="predicted"/>
<dbReference type="STRING" id="879819.A0A0J0XQQ6"/>
<dbReference type="RefSeq" id="XP_018279904.1">
    <property type="nucleotide sequence ID" value="XM_018422794.1"/>
</dbReference>
<sequence length="302" mass="33511">MASEELHRDTRIACFSAVKPMLSVEAAWDILYKAVDADEPFVKQALCDVSTLDFTHELRRRYAPIVIRLAKDEHMDVKCRALQALAAWAIYSPDAGSALVNSSTNMSARESEWKAAVQSLVQWGDTESLLKATRALLDHGDESDDKGSDLPAVRRLKTLCDSLQRGPHAAASYAVATLVAEHEDFVPHAARLRAARIDYDDPGKALEDLRDLVRLLSHRPLMALRLRLEILDHCAISPAGMDTIARGLIDDGGTVAGIFAVGLIAREGGKEKWSEGRREMLLELRRHPDADVRDEARRARMQ</sequence>
<keyword evidence="2" id="KW-1185">Reference proteome</keyword>
<dbReference type="AlphaFoldDB" id="A0A0J0XQQ6"/>
<dbReference type="InterPro" id="IPR011989">
    <property type="entry name" value="ARM-like"/>
</dbReference>
<gene>
    <name evidence="1" type="ORF">CC85DRAFT_284559</name>
</gene>
<dbReference type="Proteomes" id="UP000053611">
    <property type="component" value="Unassembled WGS sequence"/>
</dbReference>
<dbReference type="GeneID" id="28983397"/>
<dbReference type="EMBL" id="KQ087195">
    <property type="protein sequence ID" value="KLT43413.1"/>
    <property type="molecule type" value="Genomic_DNA"/>
</dbReference>
<organism evidence="1 2">
    <name type="scientific">Cutaneotrichosporon oleaginosum</name>
    <dbReference type="NCBI Taxonomy" id="879819"/>
    <lineage>
        <taxon>Eukaryota</taxon>
        <taxon>Fungi</taxon>
        <taxon>Dikarya</taxon>
        <taxon>Basidiomycota</taxon>
        <taxon>Agaricomycotina</taxon>
        <taxon>Tremellomycetes</taxon>
        <taxon>Trichosporonales</taxon>
        <taxon>Trichosporonaceae</taxon>
        <taxon>Cutaneotrichosporon</taxon>
    </lineage>
</organism>
<dbReference type="Gene3D" id="1.25.10.10">
    <property type="entry name" value="Leucine-rich Repeat Variant"/>
    <property type="match status" value="1"/>
</dbReference>
<evidence type="ECO:0008006" key="3">
    <source>
        <dbReference type="Google" id="ProtNLM"/>
    </source>
</evidence>
<name>A0A0J0XQQ6_9TREE</name>